<dbReference type="RefSeq" id="XP_011394436.1">
    <property type="nucleotide sequence ID" value="XM_011396134.1"/>
</dbReference>
<dbReference type="EMBL" id="CM002239">
    <property type="protein sequence ID" value="ESA43059.1"/>
    <property type="molecule type" value="Genomic_DNA"/>
</dbReference>
<organism evidence="2 3">
    <name type="scientific">Neurospora crassa (strain ATCC 24698 / 74-OR23-1A / CBS 708.71 / DSM 1257 / FGSC 987)</name>
    <dbReference type="NCBI Taxonomy" id="367110"/>
    <lineage>
        <taxon>Eukaryota</taxon>
        <taxon>Fungi</taxon>
        <taxon>Dikarya</taxon>
        <taxon>Ascomycota</taxon>
        <taxon>Pezizomycotina</taxon>
        <taxon>Sordariomycetes</taxon>
        <taxon>Sordariomycetidae</taxon>
        <taxon>Sordariales</taxon>
        <taxon>Sordariaceae</taxon>
        <taxon>Neurospora</taxon>
    </lineage>
</organism>
<protein>
    <submittedName>
        <fullName evidence="2">Uncharacterized protein</fullName>
    </submittedName>
</protein>
<dbReference type="GeneID" id="23569699"/>
<gene>
    <name evidence="2" type="ORF">NCU16877</name>
</gene>
<keyword evidence="3" id="KW-1185">Reference proteome</keyword>
<accession>V5IPF3</accession>
<evidence type="ECO:0000256" key="1">
    <source>
        <dbReference type="SAM" id="MobiDB-lite"/>
    </source>
</evidence>
<evidence type="ECO:0000313" key="2">
    <source>
        <dbReference type="EMBL" id="ESA43059.1"/>
    </source>
</evidence>
<sequence>MALDKKKKQMELPGPPRRWTCPSVYGHKNAASPVDNESLAQRRPGTGGVSSRPEPQVHLMKSGCPGCLGARLSALNSLRISRGDSMIDII</sequence>
<dbReference type="KEGG" id="ncr:NCU16877"/>
<evidence type="ECO:0000313" key="3">
    <source>
        <dbReference type="Proteomes" id="UP000001805"/>
    </source>
</evidence>
<dbReference type="AlphaFoldDB" id="V5IPF3"/>
<dbReference type="VEuPathDB" id="FungiDB:NCU16877"/>
<dbReference type="InParanoid" id="V5IPF3"/>
<feature type="region of interest" description="Disordered" evidence="1">
    <location>
        <begin position="1"/>
        <end position="57"/>
    </location>
</feature>
<reference evidence="2 3" key="1">
    <citation type="journal article" date="2003" name="Nature">
        <title>The genome sequence of the filamentous fungus Neurospora crassa.</title>
        <authorList>
            <person name="Galagan J.E."/>
            <person name="Calvo S.E."/>
            <person name="Borkovich K.A."/>
            <person name="Selker E.U."/>
            <person name="Read N.D."/>
            <person name="Jaffe D."/>
            <person name="FitzHugh W."/>
            <person name="Ma L.J."/>
            <person name="Smirnov S."/>
            <person name="Purcell S."/>
            <person name="Rehman B."/>
            <person name="Elkins T."/>
            <person name="Engels R."/>
            <person name="Wang S."/>
            <person name="Nielsen C.B."/>
            <person name="Butler J."/>
            <person name="Endrizzi M."/>
            <person name="Qui D."/>
            <person name="Ianakiev P."/>
            <person name="Bell-Pedersen D."/>
            <person name="Nelson M.A."/>
            <person name="Werner-Washburne M."/>
            <person name="Selitrennikoff C.P."/>
            <person name="Kinsey J.A."/>
            <person name="Braun E.L."/>
            <person name="Zelter A."/>
            <person name="Schulte U."/>
            <person name="Kothe G.O."/>
            <person name="Jedd G."/>
            <person name="Mewes W."/>
            <person name="Staben C."/>
            <person name="Marcotte E."/>
            <person name="Greenberg D."/>
            <person name="Roy A."/>
            <person name="Foley K."/>
            <person name="Naylor J."/>
            <person name="Stange-Thomann N."/>
            <person name="Barrett R."/>
            <person name="Gnerre S."/>
            <person name="Kamal M."/>
            <person name="Kamvysselis M."/>
            <person name="Mauceli E."/>
            <person name="Bielke C."/>
            <person name="Rudd S."/>
            <person name="Frishman D."/>
            <person name="Krystofova S."/>
            <person name="Rasmussen C."/>
            <person name="Metzenberg R.L."/>
            <person name="Perkins D.D."/>
            <person name="Kroken S."/>
            <person name="Cogoni C."/>
            <person name="Macino G."/>
            <person name="Catcheside D."/>
            <person name="Li W."/>
            <person name="Pratt R.J."/>
            <person name="Osmani S.A."/>
            <person name="DeSouza C.P."/>
            <person name="Glass L."/>
            <person name="Orbach M.J."/>
            <person name="Berglund J.A."/>
            <person name="Voelker R."/>
            <person name="Yarden O."/>
            <person name="Plamann M."/>
            <person name="Seiler S."/>
            <person name="Dunlap J."/>
            <person name="Radford A."/>
            <person name="Aramayo R."/>
            <person name="Natvig D.O."/>
            <person name="Alex L.A."/>
            <person name="Mannhaupt G."/>
            <person name="Ebbole D.J."/>
            <person name="Freitag M."/>
            <person name="Paulsen I."/>
            <person name="Sachs M.S."/>
            <person name="Lander E.S."/>
            <person name="Nusbaum C."/>
            <person name="Birren B."/>
        </authorList>
    </citation>
    <scope>NUCLEOTIDE SEQUENCE [LARGE SCALE GENOMIC DNA]</scope>
    <source>
        <strain evidence="3">ATCC 24698 / 74-OR23-1A / CBS 708.71 / DSM 1257 / FGSC 987</strain>
    </source>
</reference>
<name>V5IPF3_NEUCR</name>
<proteinExistence type="predicted"/>
<dbReference type="Proteomes" id="UP000001805">
    <property type="component" value="Chromosome 4, Linkage Group IV"/>
</dbReference>